<dbReference type="OrthoDB" id="422574at2759"/>
<proteinExistence type="predicted"/>
<sequence>MATQPIHLYSHTRGPNPWKVSIILEELGLPYETEFVNPAELHFSSKSNLSLQELSREKVLDHLMTVALKDLMAELGLDPSKLANWADLAYSLQSSTINCEPLGMAKSIDVLCAIPLAAVAKNMEDWKTNHLGRWKDFTEDIKLDEVNGTHYITIGPTHVYSFQRG</sequence>
<dbReference type="STRING" id="1432307.W9CHQ3"/>
<comment type="caution">
    <text evidence="1">The sequence shown here is derived from an EMBL/GenBank/DDBJ whole genome shotgun (WGS) entry which is preliminary data.</text>
</comment>
<organism evidence="1 2">
    <name type="scientific">Sclerotinia borealis (strain F-4128)</name>
    <dbReference type="NCBI Taxonomy" id="1432307"/>
    <lineage>
        <taxon>Eukaryota</taxon>
        <taxon>Fungi</taxon>
        <taxon>Dikarya</taxon>
        <taxon>Ascomycota</taxon>
        <taxon>Pezizomycotina</taxon>
        <taxon>Leotiomycetes</taxon>
        <taxon>Helotiales</taxon>
        <taxon>Sclerotiniaceae</taxon>
        <taxon>Sclerotinia</taxon>
    </lineage>
</organism>
<dbReference type="SUPFAM" id="SSF52833">
    <property type="entry name" value="Thioredoxin-like"/>
    <property type="match status" value="1"/>
</dbReference>
<accession>W9CHQ3</accession>
<protein>
    <submittedName>
        <fullName evidence="1">TdiA</fullName>
    </submittedName>
</protein>
<evidence type="ECO:0000313" key="2">
    <source>
        <dbReference type="Proteomes" id="UP000019487"/>
    </source>
</evidence>
<evidence type="ECO:0000313" key="1">
    <source>
        <dbReference type="EMBL" id="ESZ95371.1"/>
    </source>
</evidence>
<keyword evidence="2" id="KW-1185">Reference proteome</keyword>
<dbReference type="InterPro" id="IPR036249">
    <property type="entry name" value="Thioredoxin-like_sf"/>
</dbReference>
<dbReference type="HOGENOM" id="CLU_1611746_0_0_1"/>
<dbReference type="EMBL" id="AYSA01000188">
    <property type="protein sequence ID" value="ESZ95371.1"/>
    <property type="molecule type" value="Genomic_DNA"/>
</dbReference>
<dbReference type="Proteomes" id="UP000019487">
    <property type="component" value="Unassembled WGS sequence"/>
</dbReference>
<dbReference type="Gene3D" id="1.20.1050.130">
    <property type="match status" value="1"/>
</dbReference>
<gene>
    <name evidence="1" type="ORF">SBOR_4227</name>
</gene>
<name>W9CHQ3_SCLBF</name>
<dbReference type="AlphaFoldDB" id="W9CHQ3"/>
<reference evidence="1 2" key="1">
    <citation type="journal article" date="2014" name="Genome Announc.">
        <title>Draft genome sequence of Sclerotinia borealis, a psychrophilic plant pathogenic fungus.</title>
        <authorList>
            <person name="Mardanov A.V."/>
            <person name="Beletsky A.V."/>
            <person name="Kadnikov V.V."/>
            <person name="Ignatov A.N."/>
            <person name="Ravin N.V."/>
        </authorList>
    </citation>
    <scope>NUCLEOTIDE SEQUENCE [LARGE SCALE GENOMIC DNA]</scope>
    <source>
        <strain evidence="2">F-4157</strain>
    </source>
</reference>